<dbReference type="AlphaFoldDB" id="A0AA86IVK0"/>
<geneLocation type="plasmid" evidence="1 2">
    <name>pYSPA8-3</name>
</geneLocation>
<keyword evidence="1" id="KW-0614">Plasmid</keyword>
<name>A0AA86IVK0_9ACTN</name>
<sequence length="189" mass="19881">MDETGRTAGVTAAEVRESDGWLIEWLRAEAVMKPPRPGWAYGSVSALLLAHGRLFTPAPWPDGGPPPGEPGKCFIESVQYARDSAGGLAYVEGWAWDIAYPVEHAWCSTGAGVVRDLTWPRPGTAYLGLALDGSAAASLMSRHGLAIVHGPDGFVSSIGASWMRDDVPPGLLLDIGRPIPAPALPDCGP</sequence>
<evidence type="ECO:0000313" key="1">
    <source>
        <dbReference type="EMBL" id="BDT39676.1"/>
    </source>
</evidence>
<proteinExistence type="predicted"/>
<keyword evidence="2" id="KW-1185">Reference proteome</keyword>
<dbReference type="Proteomes" id="UP001291653">
    <property type="component" value="Plasmid pYSPA8-3"/>
</dbReference>
<protein>
    <submittedName>
        <fullName evidence="1">Uncharacterized protein</fullName>
    </submittedName>
</protein>
<reference evidence="1 2" key="1">
    <citation type="submission" date="2022-10" db="EMBL/GenBank/DDBJ databases">
        <title>Draft genome sequence of Streptomyces sp. YSPA8.</title>
        <authorList>
            <person name="Moriuchi R."/>
            <person name="Dohra H."/>
            <person name="Yamamura H."/>
            <person name="Kodani S."/>
        </authorList>
    </citation>
    <scope>NUCLEOTIDE SEQUENCE [LARGE SCALE GENOMIC DNA]</scope>
    <source>
        <strain evidence="1 2">YSPA8</strain>
        <plasmid evidence="1 2">pYSPA8-3</plasmid>
    </source>
</reference>
<dbReference type="EMBL" id="LC735416">
    <property type="protein sequence ID" value="BDT39676.1"/>
    <property type="molecule type" value="Genomic_DNA"/>
</dbReference>
<evidence type="ECO:0000313" key="2">
    <source>
        <dbReference type="Proteomes" id="UP001291653"/>
    </source>
</evidence>
<gene>
    <name evidence="1" type="ORF">SYYSPA8_37790</name>
</gene>
<accession>A0AA86IVK0</accession>
<organism evidence="1 2">
    <name type="scientific">Streptomyces yaizuensis</name>
    <dbReference type="NCBI Taxonomy" id="2989713"/>
    <lineage>
        <taxon>Bacteria</taxon>
        <taxon>Bacillati</taxon>
        <taxon>Actinomycetota</taxon>
        <taxon>Actinomycetes</taxon>
        <taxon>Kitasatosporales</taxon>
        <taxon>Streptomycetaceae</taxon>
        <taxon>Streptomyces</taxon>
    </lineage>
</organism>